<evidence type="ECO:0000256" key="2">
    <source>
        <dbReference type="SAM" id="SignalP"/>
    </source>
</evidence>
<comment type="caution">
    <text evidence="3">The sequence shown here is derived from an EMBL/GenBank/DDBJ whole genome shotgun (WGS) entry which is preliminary data.</text>
</comment>
<proteinExistence type="predicted"/>
<feature type="region of interest" description="Disordered" evidence="1">
    <location>
        <begin position="36"/>
        <end position="83"/>
    </location>
</feature>
<feature type="signal peptide" evidence="2">
    <location>
        <begin position="1"/>
        <end position="23"/>
    </location>
</feature>
<keyword evidence="4" id="KW-1185">Reference proteome</keyword>
<evidence type="ECO:0000313" key="4">
    <source>
        <dbReference type="Proteomes" id="UP001217485"/>
    </source>
</evidence>
<keyword evidence="2" id="KW-0732">Signal</keyword>
<name>A0ABT5CD60_9BACT</name>
<dbReference type="RefSeq" id="WP_272102501.1">
    <property type="nucleotide sequence ID" value="NZ_JAQNDK010000005.1"/>
</dbReference>
<protein>
    <recommendedName>
        <fullName evidence="5">HYR domain-containing protein</fullName>
    </recommendedName>
</protein>
<sequence>MRHLGVSSALLAFLGAATSGVFVAVGCHASGPRPELGASGGAPGGGGGGAGGGGASEGGSGSGDFVPDDGLGGAAPGDDDGGGGDAAVNPCGTQCGPEELCDLNHLGLDDDCDGQVDETCSCVAGQAHACFMGDPSYRAAEGCFPGTELCNEVGVWGPCVGGSHATEACFSENPAGCHALRVPPFANVDLKEGTGTFSVDAEPGSETWSVVCPAGIDPCPAVSGASPADDYKPLQSGEYKVIYTKRLADGATDSCEYALYVGAPGLRVELEWEHDLGGQGVDLDLHLHKPGDTQPWAVSGSPNDCGYNNCTVDTLGSDPELRWFSDGASPPEPVSWYADPEAAKNTCYFAPRGAGQAWRDLDQGCYNPRLDIDNITCDPDVTNPDSDDFCAPENINVDFPPFGQWTRIGVHYYSAHGRNYAVHPRIKIFCNGSLGADLGPTGFYDPEAPVTFAPADGSTRYWLVADVAFVDGGECGEDTCVVRPLYEDETLKTPLLTTRSSVESSFGPAYPPPP</sequence>
<organism evidence="3 4">
    <name type="scientific">Sorangium atrum</name>
    <dbReference type="NCBI Taxonomy" id="2995308"/>
    <lineage>
        <taxon>Bacteria</taxon>
        <taxon>Pseudomonadati</taxon>
        <taxon>Myxococcota</taxon>
        <taxon>Polyangia</taxon>
        <taxon>Polyangiales</taxon>
        <taxon>Polyangiaceae</taxon>
        <taxon>Sorangium</taxon>
    </lineage>
</organism>
<dbReference type="EMBL" id="JAQNDK010000005">
    <property type="protein sequence ID" value="MDC0684377.1"/>
    <property type="molecule type" value="Genomic_DNA"/>
</dbReference>
<dbReference type="PROSITE" id="PS51257">
    <property type="entry name" value="PROKAR_LIPOPROTEIN"/>
    <property type="match status" value="1"/>
</dbReference>
<gene>
    <name evidence="3" type="ORF">POL72_42030</name>
</gene>
<feature type="chain" id="PRO_5045882439" description="HYR domain-containing protein" evidence="2">
    <location>
        <begin position="24"/>
        <end position="514"/>
    </location>
</feature>
<evidence type="ECO:0000313" key="3">
    <source>
        <dbReference type="EMBL" id="MDC0684377.1"/>
    </source>
</evidence>
<accession>A0ABT5CD60</accession>
<evidence type="ECO:0000256" key="1">
    <source>
        <dbReference type="SAM" id="MobiDB-lite"/>
    </source>
</evidence>
<evidence type="ECO:0008006" key="5">
    <source>
        <dbReference type="Google" id="ProtNLM"/>
    </source>
</evidence>
<reference evidence="3 4" key="1">
    <citation type="submission" date="2023-01" db="EMBL/GenBank/DDBJ databases">
        <title>Minimal conservation of predation-associated metabolite biosynthetic gene clusters underscores biosynthetic potential of Myxococcota including descriptions for ten novel species: Archangium lansinium sp. nov., Myxococcus landrumus sp. nov., Nannocystis bai.</title>
        <authorList>
            <person name="Ahearne A."/>
            <person name="Stevens C."/>
            <person name="Dowd S."/>
        </authorList>
    </citation>
    <scope>NUCLEOTIDE SEQUENCE [LARGE SCALE GENOMIC DNA]</scope>
    <source>
        <strain evidence="3 4">WIWO2</strain>
    </source>
</reference>
<feature type="compositionally biased region" description="Gly residues" evidence="1">
    <location>
        <begin position="38"/>
        <end position="62"/>
    </location>
</feature>
<dbReference type="Proteomes" id="UP001217485">
    <property type="component" value="Unassembled WGS sequence"/>
</dbReference>